<proteinExistence type="predicted"/>
<keyword evidence="1" id="KW-0472">Membrane</keyword>
<dbReference type="Proteomes" id="UP001469365">
    <property type="component" value="Unassembled WGS sequence"/>
</dbReference>
<comment type="caution">
    <text evidence="2">The sequence shown here is derived from an EMBL/GenBank/DDBJ whole genome shotgun (WGS) entry which is preliminary data.</text>
</comment>
<evidence type="ECO:0000313" key="2">
    <source>
        <dbReference type="EMBL" id="MEK8126422.1"/>
    </source>
</evidence>
<feature type="transmembrane region" description="Helical" evidence="1">
    <location>
        <begin position="162"/>
        <end position="181"/>
    </location>
</feature>
<evidence type="ECO:0008006" key="4">
    <source>
        <dbReference type="Google" id="ProtNLM"/>
    </source>
</evidence>
<evidence type="ECO:0000313" key="3">
    <source>
        <dbReference type="Proteomes" id="UP001469365"/>
    </source>
</evidence>
<keyword evidence="1" id="KW-1133">Transmembrane helix</keyword>
<feature type="transmembrane region" description="Helical" evidence="1">
    <location>
        <begin position="58"/>
        <end position="75"/>
    </location>
</feature>
<feature type="transmembrane region" description="Helical" evidence="1">
    <location>
        <begin position="82"/>
        <end position="100"/>
    </location>
</feature>
<keyword evidence="1" id="KW-0812">Transmembrane</keyword>
<sequence length="213" mass="24433">MTIIEYILYYPVLWSGLFSFGLALSRARVSAYKKQLLLSVMLLSIVSVMGQYFELVYLFGIVLPISASLCFWLIFKFRPFHAILIGQSVYASGGFSEILYNSVAAGFRLEQMLYYLQNDIAMVGILIGLQHMGLYALLHRLRLGFTFISPSLANHKTRYPRTWFVLALGISFLLAMINISVYFTSKLLIIILIVHTVCWLIILFLSYRKELED</sequence>
<gene>
    <name evidence="2" type="ORF">WMW72_00680</name>
</gene>
<evidence type="ECO:0000256" key="1">
    <source>
        <dbReference type="SAM" id="Phobius"/>
    </source>
</evidence>
<dbReference type="EMBL" id="JBBPCC010000001">
    <property type="protein sequence ID" value="MEK8126422.1"/>
    <property type="molecule type" value="Genomic_DNA"/>
</dbReference>
<accession>A0ABU9DC65</accession>
<feature type="transmembrane region" description="Helical" evidence="1">
    <location>
        <begin position="187"/>
        <end position="207"/>
    </location>
</feature>
<protein>
    <recommendedName>
        <fullName evidence="4">YhfC family intramembrane metalloprotease</fullName>
    </recommendedName>
</protein>
<dbReference type="RefSeq" id="WP_341413480.1">
    <property type="nucleotide sequence ID" value="NZ_JBBPCC010000001.1"/>
</dbReference>
<reference evidence="2 3" key="1">
    <citation type="submission" date="2024-04" db="EMBL/GenBank/DDBJ databases">
        <title>draft genome sequnece of Paenibacillus filicis.</title>
        <authorList>
            <person name="Kim D.-U."/>
        </authorList>
    </citation>
    <scope>NUCLEOTIDE SEQUENCE [LARGE SCALE GENOMIC DNA]</scope>
    <source>
        <strain evidence="2 3">KACC14197</strain>
    </source>
</reference>
<feature type="transmembrane region" description="Helical" evidence="1">
    <location>
        <begin position="6"/>
        <end position="24"/>
    </location>
</feature>
<organism evidence="2 3">
    <name type="scientific">Paenibacillus filicis</name>
    <dbReference type="NCBI Taxonomy" id="669464"/>
    <lineage>
        <taxon>Bacteria</taxon>
        <taxon>Bacillati</taxon>
        <taxon>Bacillota</taxon>
        <taxon>Bacilli</taxon>
        <taxon>Bacillales</taxon>
        <taxon>Paenibacillaceae</taxon>
        <taxon>Paenibacillus</taxon>
    </lineage>
</organism>
<feature type="transmembrane region" description="Helical" evidence="1">
    <location>
        <begin position="120"/>
        <end position="141"/>
    </location>
</feature>
<keyword evidence="3" id="KW-1185">Reference proteome</keyword>
<name>A0ABU9DC65_9BACL</name>